<dbReference type="PANTHER" id="PTHR11177:SF317">
    <property type="entry name" value="CHITINASE 12-RELATED"/>
    <property type="match status" value="1"/>
</dbReference>
<organism evidence="6 7">
    <name type="scientific">Biomphalaria glabrata</name>
    <name type="common">Bloodfluke planorb</name>
    <name type="synonym">Freshwater snail</name>
    <dbReference type="NCBI Taxonomy" id="6526"/>
    <lineage>
        <taxon>Eukaryota</taxon>
        <taxon>Metazoa</taxon>
        <taxon>Spiralia</taxon>
        <taxon>Lophotrochozoa</taxon>
        <taxon>Mollusca</taxon>
        <taxon>Gastropoda</taxon>
        <taxon>Heterobranchia</taxon>
        <taxon>Euthyneura</taxon>
        <taxon>Panpulmonata</taxon>
        <taxon>Hygrophila</taxon>
        <taxon>Lymnaeoidea</taxon>
        <taxon>Planorbidae</taxon>
        <taxon>Biomphalaria</taxon>
    </lineage>
</organism>
<dbReference type="GO" id="GO:0005975">
    <property type="term" value="P:carbohydrate metabolic process"/>
    <property type="evidence" value="ECO:0007669"/>
    <property type="project" value="InterPro"/>
</dbReference>
<dbReference type="GeneID" id="106068920"/>
<dbReference type="Pfam" id="PF00704">
    <property type="entry name" value="Glyco_hydro_18"/>
    <property type="match status" value="1"/>
</dbReference>
<evidence type="ECO:0000259" key="5">
    <source>
        <dbReference type="PROSITE" id="PS51910"/>
    </source>
</evidence>
<dbReference type="SUPFAM" id="SSF51445">
    <property type="entry name" value="(Trans)glycosidases"/>
    <property type="match status" value="1"/>
</dbReference>
<sequence>MSSTVQVTALICFAYLVGPVLAANSCDSMKMSSLNCDSSDCACFFNCTIPQKPIHFQCPRMHLFDKETSKCRPFYEVLCDAPIKSANVMNDFGKCKRILCYIDFSKFKALTFHQSACTDIVITGLHYFEFYQSFIITQTRIISEMKILNRHLRIIANVDDHSTKVFMDLTKARGATGDLVRATQMAIAGTLRNFTFDGLLRDISDSDASTIETWVKEVSALFKEEQANSGLRKLDFLLKGPAMFDKLNYTPKTLAPFVDAFVYDATDFQGSTPSKTASMTPSALVDQNLNAWVSAVGKDKVIMAIPFYGAGYTLSDPKMTSIGAEIEGPAPSPISKMMGSIPYPEICLIASQFGAKKVSATDTDNPYVYKDNFWMTYEDPGSIVKKVMKYREAVAGFALKHITDDDVFGFCGRSYELLRTVLRACGGNDPFM</sequence>
<name>A0A9W3AB54_BIOGL</name>
<dbReference type="GO" id="GO:0005576">
    <property type="term" value="C:extracellular region"/>
    <property type="evidence" value="ECO:0007669"/>
    <property type="project" value="InterPro"/>
</dbReference>
<dbReference type="InterPro" id="IPR002557">
    <property type="entry name" value="Chitin-bd_dom"/>
</dbReference>
<dbReference type="SMART" id="SM00636">
    <property type="entry name" value="Glyco_18"/>
    <property type="match status" value="1"/>
</dbReference>
<evidence type="ECO:0000256" key="2">
    <source>
        <dbReference type="ARBA" id="ARBA00022669"/>
    </source>
</evidence>
<keyword evidence="3" id="KW-0732">Signal</keyword>
<feature type="signal peptide" evidence="3">
    <location>
        <begin position="1"/>
        <end position="22"/>
    </location>
</feature>
<dbReference type="RefSeq" id="XP_055884403.1">
    <property type="nucleotide sequence ID" value="XM_056028428.1"/>
</dbReference>
<dbReference type="InterPro" id="IPR036508">
    <property type="entry name" value="Chitin-bd_dom_sf"/>
</dbReference>
<keyword evidence="6" id="KW-1185">Reference proteome</keyword>
<dbReference type="PROSITE" id="PS50940">
    <property type="entry name" value="CHIT_BIND_II"/>
    <property type="match status" value="1"/>
</dbReference>
<evidence type="ECO:0000256" key="1">
    <source>
        <dbReference type="ARBA" id="ARBA00009121"/>
    </source>
</evidence>
<feature type="domain" description="GH18" evidence="5">
    <location>
        <begin position="96"/>
        <end position="428"/>
    </location>
</feature>
<proteinExistence type="inferred from homology"/>
<feature type="domain" description="Chitin-binding type-2" evidence="4">
    <location>
        <begin position="23"/>
        <end position="81"/>
    </location>
</feature>
<feature type="chain" id="PRO_5040752847" evidence="3">
    <location>
        <begin position="23"/>
        <end position="432"/>
    </location>
</feature>
<dbReference type="InterPro" id="IPR011583">
    <property type="entry name" value="Chitinase_II/V-like_cat"/>
</dbReference>
<dbReference type="InterPro" id="IPR017853">
    <property type="entry name" value="GH"/>
</dbReference>
<gene>
    <name evidence="7" type="primary">LOC106068920</name>
</gene>
<dbReference type="PROSITE" id="PS51910">
    <property type="entry name" value="GH18_2"/>
    <property type="match status" value="1"/>
</dbReference>
<evidence type="ECO:0000256" key="3">
    <source>
        <dbReference type="SAM" id="SignalP"/>
    </source>
</evidence>
<dbReference type="Gene3D" id="3.10.50.10">
    <property type="match status" value="1"/>
</dbReference>
<dbReference type="GO" id="GO:0004568">
    <property type="term" value="F:chitinase activity"/>
    <property type="evidence" value="ECO:0007669"/>
    <property type="project" value="TreeGrafter"/>
</dbReference>
<dbReference type="InterPro" id="IPR050314">
    <property type="entry name" value="Glycosyl_Hydrlase_18"/>
</dbReference>
<dbReference type="GO" id="GO:0006032">
    <property type="term" value="P:chitin catabolic process"/>
    <property type="evidence" value="ECO:0007669"/>
    <property type="project" value="TreeGrafter"/>
</dbReference>
<comment type="similarity">
    <text evidence="1">Belongs to the glycosyl hydrolase 18 family. Chitinase class II subfamily.</text>
</comment>
<protein>
    <submittedName>
        <fullName evidence="7">Chitotriosidase-1-like</fullName>
    </submittedName>
</protein>
<accession>A0A9W3AB54</accession>
<reference evidence="7" key="1">
    <citation type="submission" date="2025-08" db="UniProtKB">
        <authorList>
            <consortium name="RefSeq"/>
        </authorList>
    </citation>
    <scope>IDENTIFICATION</scope>
</reference>
<dbReference type="Proteomes" id="UP001165740">
    <property type="component" value="Chromosome 5"/>
</dbReference>
<dbReference type="OrthoDB" id="10274337at2759"/>
<dbReference type="Gene3D" id="3.20.20.80">
    <property type="entry name" value="Glycosidases"/>
    <property type="match status" value="1"/>
</dbReference>
<evidence type="ECO:0000313" key="6">
    <source>
        <dbReference type="Proteomes" id="UP001165740"/>
    </source>
</evidence>
<dbReference type="GO" id="GO:0008061">
    <property type="term" value="F:chitin binding"/>
    <property type="evidence" value="ECO:0007669"/>
    <property type="project" value="UniProtKB-KW"/>
</dbReference>
<evidence type="ECO:0000259" key="4">
    <source>
        <dbReference type="PROSITE" id="PS50940"/>
    </source>
</evidence>
<dbReference type="PANTHER" id="PTHR11177">
    <property type="entry name" value="CHITINASE"/>
    <property type="match status" value="1"/>
</dbReference>
<dbReference type="SUPFAM" id="SSF57625">
    <property type="entry name" value="Invertebrate chitin-binding proteins"/>
    <property type="match status" value="1"/>
</dbReference>
<evidence type="ECO:0000313" key="7">
    <source>
        <dbReference type="RefSeq" id="XP_055884403.1"/>
    </source>
</evidence>
<dbReference type="InterPro" id="IPR001223">
    <property type="entry name" value="Glyco_hydro18_cat"/>
</dbReference>
<dbReference type="SUPFAM" id="SSF54556">
    <property type="entry name" value="Chitinase insertion domain"/>
    <property type="match status" value="1"/>
</dbReference>
<dbReference type="AlphaFoldDB" id="A0A9W3AB54"/>
<dbReference type="InterPro" id="IPR029070">
    <property type="entry name" value="Chitinase_insertion_sf"/>
</dbReference>
<keyword evidence="2" id="KW-0147">Chitin-binding</keyword>